<dbReference type="PANTHER" id="PTHR35868">
    <property type="entry name" value="DUF2804 DOMAIN-CONTAINING PROTEIN-RELATED"/>
    <property type="match status" value="1"/>
</dbReference>
<proteinExistence type="predicted"/>
<dbReference type="Pfam" id="PF10974">
    <property type="entry name" value="DUF2804"/>
    <property type="match status" value="1"/>
</dbReference>
<sequence>MTEARSRLPAPPPEVVIDGAPAIGRYAGRIATIDWRALSEPHRRSALWQRLHHKRWHYVGLGNGELFIGVAIVDLGWTCTAFAYVFERRSKSLLANWRQDGLPGLQCRVSDQPLSGCESWFRGPGARLSLRHQPEDTLSLKVQTAGIDLQAELSLTDAAPMLLAIGRIENGGVAHATQKSPALMVKGQLKVGGQAFSLDDAIASVDASNGLLARNTDWRWACAHSPEVGFNLQNGYFGANENALWLQGELIPLGAARFEFEPKQPMAPWRVSTDDGLLDLSFSPEGARQEDRNLFIAASHYIQPVGTFSGQVKASKDALPFAVKGLLGVTEDHQSRW</sequence>
<dbReference type="EMBL" id="JAQQXT010000002">
    <property type="protein sequence ID" value="MDC8770559.1"/>
    <property type="molecule type" value="Genomic_DNA"/>
</dbReference>
<comment type="caution">
    <text evidence="1">The sequence shown here is derived from an EMBL/GenBank/DDBJ whole genome shotgun (WGS) entry which is preliminary data.</text>
</comment>
<dbReference type="Proteomes" id="UP001221189">
    <property type="component" value="Unassembled WGS sequence"/>
</dbReference>
<accession>A0ABT5K9E7</accession>
<organism evidence="1 2">
    <name type="scientific">Roseateles albus</name>
    <dbReference type="NCBI Taxonomy" id="2987525"/>
    <lineage>
        <taxon>Bacteria</taxon>
        <taxon>Pseudomonadati</taxon>
        <taxon>Pseudomonadota</taxon>
        <taxon>Betaproteobacteria</taxon>
        <taxon>Burkholderiales</taxon>
        <taxon>Sphaerotilaceae</taxon>
        <taxon>Roseateles</taxon>
    </lineage>
</organism>
<dbReference type="RefSeq" id="WP_273598996.1">
    <property type="nucleotide sequence ID" value="NZ_JAQQXT010000002.1"/>
</dbReference>
<protein>
    <submittedName>
        <fullName evidence="1">DUF2804 domain-containing protein</fullName>
    </submittedName>
</protein>
<dbReference type="InterPro" id="IPR021243">
    <property type="entry name" value="DUF2804"/>
</dbReference>
<reference evidence="1 2" key="1">
    <citation type="submission" date="2022-10" db="EMBL/GenBank/DDBJ databases">
        <title>Paucibacter sp. hw1 Genome sequencing.</title>
        <authorList>
            <person name="Park S."/>
        </authorList>
    </citation>
    <scope>NUCLEOTIDE SEQUENCE [LARGE SCALE GENOMIC DNA]</scope>
    <source>
        <strain evidence="2">hw1</strain>
    </source>
</reference>
<name>A0ABT5K9E7_9BURK</name>
<evidence type="ECO:0000313" key="2">
    <source>
        <dbReference type="Proteomes" id="UP001221189"/>
    </source>
</evidence>
<dbReference type="PANTHER" id="PTHR35868:SF4">
    <property type="entry name" value="DUF2804 DOMAIN-CONTAINING PROTEIN"/>
    <property type="match status" value="1"/>
</dbReference>
<gene>
    <name evidence="1" type="ORF">PRZ03_03160</name>
</gene>
<evidence type="ECO:0000313" key="1">
    <source>
        <dbReference type="EMBL" id="MDC8770559.1"/>
    </source>
</evidence>
<keyword evidence="2" id="KW-1185">Reference proteome</keyword>